<dbReference type="AlphaFoldDB" id="A0A8J2JR92"/>
<keyword evidence="3" id="KW-1185">Reference proteome</keyword>
<sequence length="56" mass="6307">EGNLIFSQHSYLPRMLTTNATAHLFGRSYNLVDAGIYLKNFEHAMEKHFGPGGILK</sequence>
<feature type="domain" description="Vitellinogen open beta-sheet" evidence="1">
    <location>
        <begin position="1"/>
        <end position="56"/>
    </location>
</feature>
<dbReference type="Proteomes" id="UP000708208">
    <property type="component" value="Unassembled WGS sequence"/>
</dbReference>
<dbReference type="EMBL" id="CAJVCH010065749">
    <property type="protein sequence ID" value="CAG7719924.1"/>
    <property type="molecule type" value="Genomic_DNA"/>
</dbReference>
<dbReference type="Pfam" id="PF09172">
    <property type="entry name" value="Vit_open_b-sht"/>
    <property type="match status" value="1"/>
</dbReference>
<feature type="non-terminal residue" evidence="2">
    <location>
        <position position="56"/>
    </location>
</feature>
<dbReference type="GO" id="GO:0005319">
    <property type="term" value="F:lipid transporter activity"/>
    <property type="evidence" value="ECO:0007669"/>
    <property type="project" value="InterPro"/>
</dbReference>
<dbReference type="InterPro" id="IPR015255">
    <property type="entry name" value="Vitellinogen_open_b-sht"/>
</dbReference>
<reference evidence="2" key="1">
    <citation type="submission" date="2021-06" db="EMBL/GenBank/DDBJ databases">
        <authorList>
            <person name="Hodson N. C."/>
            <person name="Mongue J. A."/>
            <person name="Jaron S. K."/>
        </authorList>
    </citation>
    <scope>NUCLEOTIDE SEQUENCE</scope>
</reference>
<accession>A0A8J2JR92</accession>
<name>A0A8J2JR92_9HEXA</name>
<dbReference type="PANTHER" id="PTHR23345">
    <property type="entry name" value="VITELLOGENIN-RELATED"/>
    <property type="match status" value="1"/>
</dbReference>
<dbReference type="PANTHER" id="PTHR23345:SF15">
    <property type="entry name" value="VITELLOGENIN 1-RELATED"/>
    <property type="match status" value="1"/>
</dbReference>
<organism evidence="2 3">
    <name type="scientific">Allacma fusca</name>
    <dbReference type="NCBI Taxonomy" id="39272"/>
    <lineage>
        <taxon>Eukaryota</taxon>
        <taxon>Metazoa</taxon>
        <taxon>Ecdysozoa</taxon>
        <taxon>Arthropoda</taxon>
        <taxon>Hexapoda</taxon>
        <taxon>Collembola</taxon>
        <taxon>Symphypleona</taxon>
        <taxon>Sminthuridae</taxon>
        <taxon>Allacma</taxon>
    </lineage>
</organism>
<evidence type="ECO:0000259" key="1">
    <source>
        <dbReference type="Pfam" id="PF09172"/>
    </source>
</evidence>
<evidence type="ECO:0000313" key="3">
    <source>
        <dbReference type="Proteomes" id="UP000708208"/>
    </source>
</evidence>
<proteinExistence type="predicted"/>
<gene>
    <name evidence="2" type="ORF">AFUS01_LOCUS9223</name>
</gene>
<comment type="caution">
    <text evidence="2">The sequence shown here is derived from an EMBL/GenBank/DDBJ whole genome shotgun (WGS) entry which is preliminary data.</text>
</comment>
<dbReference type="OrthoDB" id="6484170at2759"/>
<evidence type="ECO:0000313" key="2">
    <source>
        <dbReference type="EMBL" id="CAG7719924.1"/>
    </source>
</evidence>
<dbReference type="InterPro" id="IPR050733">
    <property type="entry name" value="Vitellogenin/Apolipophorin"/>
</dbReference>
<protein>
    <recommendedName>
        <fullName evidence="1">Vitellinogen open beta-sheet domain-containing protein</fullName>
    </recommendedName>
</protein>
<feature type="non-terminal residue" evidence="2">
    <location>
        <position position="1"/>
    </location>
</feature>